<feature type="transmembrane region" description="Helical" evidence="2">
    <location>
        <begin position="13"/>
        <end position="33"/>
    </location>
</feature>
<proteinExistence type="predicted"/>
<feature type="domain" description="Histidine kinase" evidence="3">
    <location>
        <begin position="250"/>
        <end position="342"/>
    </location>
</feature>
<feature type="transmembrane region" description="Helical" evidence="2">
    <location>
        <begin position="42"/>
        <end position="64"/>
    </location>
</feature>
<dbReference type="Pfam" id="PF06580">
    <property type="entry name" value="His_kinase"/>
    <property type="match status" value="1"/>
</dbReference>
<dbReference type="GO" id="GO:0004673">
    <property type="term" value="F:protein histidine kinase activity"/>
    <property type="evidence" value="ECO:0007669"/>
    <property type="project" value="UniProtKB-EC"/>
</dbReference>
<protein>
    <submittedName>
        <fullName evidence="4">Sensor histidine kinase</fullName>
        <ecNumber evidence="4">2.7.13.3</ecNumber>
    </submittedName>
</protein>
<dbReference type="InterPro" id="IPR036890">
    <property type="entry name" value="HATPase_C_sf"/>
</dbReference>
<dbReference type="PANTHER" id="PTHR34220">
    <property type="entry name" value="SENSOR HISTIDINE KINASE YPDA"/>
    <property type="match status" value="1"/>
</dbReference>
<dbReference type="Proteomes" id="UP001589813">
    <property type="component" value="Unassembled WGS sequence"/>
</dbReference>
<keyword evidence="5" id="KW-1185">Reference proteome</keyword>
<keyword evidence="4" id="KW-0418">Kinase</keyword>
<keyword evidence="2" id="KW-1133">Transmembrane helix</keyword>
<gene>
    <name evidence="4" type="ORF">ACFFJP_14405</name>
</gene>
<dbReference type="PANTHER" id="PTHR34220:SF7">
    <property type="entry name" value="SENSOR HISTIDINE KINASE YPDA"/>
    <property type="match status" value="1"/>
</dbReference>
<organism evidence="4 5">
    <name type="scientific">Rheinheimera tilapiae</name>
    <dbReference type="NCBI Taxonomy" id="875043"/>
    <lineage>
        <taxon>Bacteria</taxon>
        <taxon>Pseudomonadati</taxon>
        <taxon>Pseudomonadota</taxon>
        <taxon>Gammaproteobacteria</taxon>
        <taxon>Chromatiales</taxon>
        <taxon>Chromatiaceae</taxon>
        <taxon>Rheinheimera</taxon>
    </lineage>
</organism>
<evidence type="ECO:0000313" key="4">
    <source>
        <dbReference type="EMBL" id="MFC0049484.1"/>
    </source>
</evidence>
<keyword evidence="2" id="KW-0812">Transmembrane</keyword>
<dbReference type="InterPro" id="IPR005467">
    <property type="entry name" value="His_kinase_dom"/>
</dbReference>
<keyword evidence="2" id="KW-0472">Membrane</keyword>
<comment type="caution">
    <text evidence="4">The sequence shown here is derived from an EMBL/GenBank/DDBJ whole genome shotgun (WGS) entry which is preliminary data.</text>
</comment>
<dbReference type="Gene3D" id="3.30.565.10">
    <property type="entry name" value="Histidine kinase-like ATPase, C-terminal domain"/>
    <property type="match status" value="1"/>
</dbReference>
<feature type="region of interest" description="Disordered" evidence="1">
    <location>
        <begin position="283"/>
        <end position="303"/>
    </location>
</feature>
<evidence type="ECO:0000256" key="2">
    <source>
        <dbReference type="SAM" id="Phobius"/>
    </source>
</evidence>
<dbReference type="Pfam" id="PF02518">
    <property type="entry name" value="HATPase_c"/>
    <property type="match status" value="1"/>
</dbReference>
<dbReference type="InterPro" id="IPR050640">
    <property type="entry name" value="Bact_2-comp_sensor_kinase"/>
</dbReference>
<sequence>MPLDLARLFRFNLWFWCAVASFEVINLLLEVLVWKEKLELKYFLLSMGALVVQLGLTSALITVANRWQLSALRLFLATAVLALCYIPLFNYASMSLWQKYDFHLNLLLGQLDTHALEIFVWAAGFLSFNRYCQQQAQLQESHRLAQNIQQLELQALRHQLNPHFTFNALNSVCALLEAERFDDAELMSEQLSTFLRYSLSHSPDSLVRLADELGAIEAYLTLQKTRFGDKLRVDWQVDEQVKQQLVPALLLQPLVENAIKYAVAARQNGATITIIGSQQDGQVQLSVQDDGPGEQTQTSHGTGVGLRNIRDRLYQHFGEKAQLVVQSLPAGFVVAIALPQQQSTS</sequence>
<dbReference type="EC" id="2.7.13.3" evidence="4"/>
<dbReference type="SUPFAM" id="SSF55874">
    <property type="entry name" value="ATPase domain of HSP90 chaperone/DNA topoisomerase II/histidine kinase"/>
    <property type="match status" value="1"/>
</dbReference>
<dbReference type="InterPro" id="IPR003594">
    <property type="entry name" value="HATPase_dom"/>
</dbReference>
<evidence type="ECO:0000259" key="3">
    <source>
        <dbReference type="PROSITE" id="PS50109"/>
    </source>
</evidence>
<feature type="transmembrane region" description="Helical" evidence="2">
    <location>
        <begin position="104"/>
        <end position="128"/>
    </location>
</feature>
<reference evidence="4 5" key="1">
    <citation type="submission" date="2024-09" db="EMBL/GenBank/DDBJ databases">
        <authorList>
            <person name="Sun Q."/>
            <person name="Mori K."/>
        </authorList>
    </citation>
    <scope>NUCLEOTIDE SEQUENCE [LARGE SCALE GENOMIC DNA]</scope>
    <source>
        <strain evidence="4 5">KCTC 23315</strain>
    </source>
</reference>
<dbReference type="EMBL" id="JBHLXP010000003">
    <property type="protein sequence ID" value="MFC0049484.1"/>
    <property type="molecule type" value="Genomic_DNA"/>
</dbReference>
<dbReference type="RefSeq" id="WP_377245408.1">
    <property type="nucleotide sequence ID" value="NZ_JBHLXP010000003.1"/>
</dbReference>
<name>A0ABV6BF37_9GAMM</name>
<dbReference type="SMART" id="SM00387">
    <property type="entry name" value="HATPase_c"/>
    <property type="match status" value="1"/>
</dbReference>
<keyword evidence="4" id="KW-0808">Transferase</keyword>
<feature type="transmembrane region" description="Helical" evidence="2">
    <location>
        <begin position="70"/>
        <end position="92"/>
    </location>
</feature>
<accession>A0ABV6BF37</accession>
<dbReference type="PROSITE" id="PS50109">
    <property type="entry name" value="HIS_KIN"/>
    <property type="match status" value="1"/>
</dbReference>
<evidence type="ECO:0000313" key="5">
    <source>
        <dbReference type="Proteomes" id="UP001589813"/>
    </source>
</evidence>
<evidence type="ECO:0000256" key="1">
    <source>
        <dbReference type="SAM" id="MobiDB-lite"/>
    </source>
</evidence>
<dbReference type="InterPro" id="IPR010559">
    <property type="entry name" value="Sig_transdc_His_kin_internal"/>
</dbReference>